<reference evidence="1" key="1">
    <citation type="journal article" date="2021" name="Proc. Natl. Acad. Sci. U.S.A.">
        <title>A Catalog of Tens of Thousands of Viruses from Human Metagenomes Reveals Hidden Associations with Chronic Diseases.</title>
        <authorList>
            <person name="Tisza M.J."/>
            <person name="Buck C.B."/>
        </authorList>
    </citation>
    <scope>NUCLEOTIDE SEQUENCE</scope>
    <source>
        <strain evidence="1">Ct7EW56</strain>
    </source>
</reference>
<accession>A0A8S5LRZ8</accession>
<proteinExistence type="predicted"/>
<name>A0A8S5LRZ8_9CAUD</name>
<protein>
    <submittedName>
        <fullName evidence="1">Hook-like protein 1</fullName>
    </submittedName>
</protein>
<sequence>MFTDEILTKIFAHPAIMKLDLNTQSAVVHAIESIMDEEEKQNADESVSGSADE</sequence>
<evidence type="ECO:0000313" key="1">
    <source>
        <dbReference type="EMBL" id="DAD72714.1"/>
    </source>
</evidence>
<organism evidence="1">
    <name type="scientific">Siphoviridae sp. ct7EW56</name>
    <dbReference type="NCBI Taxonomy" id="2827562"/>
    <lineage>
        <taxon>Viruses</taxon>
        <taxon>Duplodnaviria</taxon>
        <taxon>Heunggongvirae</taxon>
        <taxon>Uroviricota</taxon>
        <taxon>Caudoviricetes</taxon>
    </lineage>
</organism>
<dbReference type="EMBL" id="BK015904">
    <property type="protein sequence ID" value="DAD72714.1"/>
    <property type="molecule type" value="Genomic_DNA"/>
</dbReference>